<reference evidence="6 7" key="1">
    <citation type="submission" date="2019-04" db="EMBL/GenBank/DDBJ databases">
        <authorList>
            <person name="Li J."/>
        </authorList>
    </citation>
    <scope>NUCLEOTIDE SEQUENCE [LARGE SCALE GENOMIC DNA]</scope>
    <source>
        <strain evidence="6 7">CCTCC AB2016182</strain>
    </source>
</reference>
<dbReference type="SUPFAM" id="SSF46785">
    <property type="entry name" value="Winged helix' DNA-binding domain"/>
    <property type="match status" value="1"/>
</dbReference>
<evidence type="ECO:0000256" key="2">
    <source>
        <dbReference type="ARBA" id="ARBA00023015"/>
    </source>
</evidence>
<evidence type="ECO:0000313" key="7">
    <source>
        <dbReference type="Proteomes" id="UP000306223"/>
    </source>
</evidence>
<dbReference type="GO" id="GO:0003677">
    <property type="term" value="F:DNA binding"/>
    <property type="evidence" value="ECO:0007669"/>
    <property type="project" value="UniProtKB-KW"/>
</dbReference>
<dbReference type="Pfam" id="PF03466">
    <property type="entry name" value="LysR_substrate"/>
    <property type="match status" value="1"/>
</dbReference>
<dbReference type="InterPro" id="IPR036388">
    <property type="entry name" value="WH-like_DNA-bd_sf"/>
</dbReference>
<organism evidence="6 7">
    <name type="scientific">Paracoccus hibiscisoli</name>
    <dbReference type="NCBI Taxonomy" id="2023261"/>
    <lineage>
        <taxon>Bacteria</taxon>
        <taxon>Pseudomonadati</taxon>
        <taxon>Pseudomonadota</taxon>
        <taxon>Alphaproteobacteria</taxon>
        <taxon>Rhodobacterales</taxon>
        <taxon>Paracoccaceae</taxon>
        <taxon>Paracoccus</taxon>
    </lineage>
</organism>
<proteinExistence type="inferred from homology"/>
<evidence type="ECO:0000256" key="1">
    <source>
        <dbReference type="ARBA" id="ARBA00009437"/>
    </source>
</evidence>
<evidence type="ECO:0000259" key="5">
    <source>
        <dbReference type="PROSITE" id="PS50931"/>
    </source>
</evidence>
<dbReference type="Proteomes" id="UP000306223">
    <property type="component" value="Unassembled WGS sequence"/>
</dbReference>
<dbReference type="RefSeq" id="WP_136855966.1">
    <property type="nucleotide sequence ID" value="NZ_SUNH01000008.1"/>
</dbReference>
<dbReference type="PANTHER" id="PTHR30346">
    <property type="entry name" value="TRANSCRIPTIONAL DUAL REGULATOR HCAR-RELATED"/>
    <property type="match status" value="1"/>
</dbReference>
<dbReference type="AlphaFoldDB" id="A0A4U0QTW2"/>
<dbReference type="InterPro" id="IPR000847">
    <property type="entry name" value="LysR_HTH_N"/>
</dbReference>
<dbReference type="Gene3D" id="3.40.190.10">
    <property type="entry name" value="Periplasmic binding protein-like II"/>
    <property type="match status" value="2"/>
</dbReference>
<dbReference type="PROSITE" id="PS50931">
    <property type="entry name" value="HTH_LYSR"/>
    <property type="match status" value="1"/>
</dbReference>
<keyword evidence="7" id="KW-1185">Reference proteome</keyword>
<dbReference type="Gene3D" id="1.10.10.10">
    <property type="entry name" value="Winged helix-like DNA-binding domain superfamily/Winged helix DNA-binding domain"/>
    <property type="match status" value="1"/>
</dbReference>
<evidence type="ECO:0000313" key="6">
    <source>
        <dbReference type="EMBL" id="TJZ85529.1"/>
    </source>
</evidence>
<evidence type="ECO:0000256" key="3">
    <source>
        <dbReference type="ARBA" id="ARBA00023125"/>
    </source>
</evidence>
<dbReference type="SUPFAM" id="SSF53850">
    <property type="entry name" value="Periplasmic binding protein-like II"/>
    <property type="match status" value="1"/>
</dbReference>
<protein>
    <submittedName>
        <fullName evidence="6">LysR family transcriptional regulator</fullName>
    </submittedName>
</protein>
<sequence length="303" mass="32944">MFSLVQLQSFQAVFAHGTTVRAAEVTGRSQSQVSADLRAIEAQLGRPLFRRESGRLTPTQAAEQVFERAAQVFEAHQNLARLGIGRGDDQVLTFGAPRSLSMTLLPRMARDLRQQFPNLSIALKFGRYPDLIAAVAEGRMDQAIVKLPVSDWRLRILPIIDAPLVVVMRADDPLTALDRVGPDAIGGRHLIRTSEGAPSWQAVTAAFRQSGRQPYSRISVEGVGPICRLVSEGEGLAVVNRLMAADYAGGLNLQMRVFAPETWESFAIIQNASATHGLTMTDVQAVLRRSLSPDAGRADPSHA</sequence>
<dbReference type="OrthoDB" id="9814165at2"/>
<gene>
    <name evidence="6" type="ORF">FA740_06480</name>
</gene>
<dbReference type="GO" id="GO:0032993">
    <property type="term" value="C:protein-DNA complex"/>
    <property type="evidence" value="ECO:0007669"/>
    <property type="project" value="TreeGrafter"/>
</dbReference>
<keyword evidence="4" id="KW-0804">Transcription</keyword>
<dbReference type="PANTHER" id="PTHR30346:SF28">
    <property type="entry name" value="HTH-TYPE TRANSCRIPTIONAL REGULATOR CYNR"/>
    <property type="match status" value="1"/>
</dbReference>
<evidence type="ECO:0000256" key="4">
    <source>
        <dbReference type="ARBA" id="ARBA00023163"/>
    </source>
</evidence>
<name>A0A4U0QTW2_9RHOB</name>
<dbReference type="EMBL" id="SUNH01000008">
    <property type="protein sequence ID" value="TJZ85529.1"/>
    <property type="molecule type" value="Genomic_DNA"/>
</dbReference>
<dbReference type="InterPro" id="IPR036390">
    <property type="entry name" value="WH_DNA-bd_sf"/>
</dbReference>
<feature type="domain" description="HTH lysR-type" evidence="5">
    <location>
        <begin position="2"/>
        <end position="59"/>
    </location>
</feature>
<keyword evidence="3" id="KW-0238">DNA-binding</keyword>
<accession>A0A4U0QTW2</accession>
<dbReference type="InterPro" id="IPR005119">
    <property type="entry name" value="LysR_subst-bd"/>
</dbReference>
<keyword evidence="2" id="KW-0805">Transcription regulation</keyword>
<dbReference type="GO" id="GO:0003700">
    <property type="term" value="F:DNA-binding transcription factor activity"/>
    <property type="evidence" value="ECO:0007669"/>
    <property type="project" value="InterPro"/>
</dbReference>
<comment type="similarity">
    <text evidence="1">Belongs to the LysR transcriptional regulatory family.</text>
</comment>
<dbReference type="Pfam" id="PF00126">
    <property type="entry name" value="HTH_1"/>
    <property type="match status" value="1"/>
</dbReference>
<comment type="caution">
    <text evidence="6">The sequence shown here is derived from an EMBL/GenBank/DDBJ whole genome shotgun (WGS) entry which is preliminary data.</text>
</comment>